<proteinExistence type="predicted"/>
<reference evidence="2 3" key="1">
    <citation type="submission" date="2017-08" db="EMBL/GenBank/DDBJ databases">
        <authorList>
            <person name="de Groot N.N."/>
        </authorList>
    </citation>
    <scope>NUCLEOTIDE SEQUENCE [LARGE SCALE GENOMIC DNA]</scope>
    <source>
        <strain evidence="2 3">USBA 78</strain>
    </source>
</reference>
<dbReference type="RefSeq" id="WP_097053566.1">
    <property type="nucleotide sequence ID" value="NZ_OBMM01000009.1"/>
</dbReference>
<gene>
    <name evidence="1" type="ORF">SAMN05428964_1096</name>
    <name evidence="2" type="ORF">SAMN05428964_11143</name>
</gene>
<sequence length="85" mass="9394">MQAVTEIKDYLEVRRRNSSQDVIHHIPLATMRGGFLKAADIQAVLDSREAMRQLLSEIAANAAQGEVASDDPALIQRAQALLHEE</sequence>
<evidence type="ECO:0000313" key="2">
    <source>
        <dbReference type="EMBL" id="SOC30979.1"/>
    </source>
</evidence>
<evidence type="ECO:0000313" key="1">
    <source>
        <dbReference type="EMBL" id="SOC30328.1"/>
    </source>
</evidence>
<dbReference type="Proteomes" id="UP000219068">
    <property type="component" value="Unassembled WGS sequence"/>
</dbReference>
<protein>
    <submittedName>
        <fullName evidence="2">Uncharacterized protein</fullName>
    </submittedName>
</protein>
<dbReference type="EMBL" id="OBMM01000009">
    <property type="protein sequence ID" value="SOC30328.1"/>
    <property type="molecule type" value="Genomic_DNA"/>
</dbReference>
<evidence type="ECO:0000313" key="3">
    <source>
        <dbReference type="Proteomes" id="UP000219068"/>
    </source>
</evidence>
<name>A0A285TYA3_9PROT</name>
<dbReference type="AlphaFoldDB" id="A0A285TYA3"/>
<accession>A0A285TYA3</accession>
<dbReference type="EMBL" id="OBMM01000011">
    <property type="protein sequence ID" value="SOC30979.1"/>
    <property type="molecule type" value="Genomic_DNA"/>
</dbReference>
<organism evidence="2 3">
    <name type="scientific">Thalassospira xiamenensis</name>
    <dbReference type="NCBI Taxonomy" id="220697"/>
    <lineage>
        <taxon>Bacteria</taxon>
        <taxon>Pseudomonadati</taxon>
        <taxon>Pseudomonadota</taxon>
        <taxon>Alphaproteobacteria</taxon>
        <taxon>Rhodospirillales</taxon>
        <taxon>Thalassospiraceae</taxon>
        <taxon>Thalassospira</taxon>
    </lineage>
</organism>